<dbReference type="EMBL" id="FYAK01000002">
    <property type="protein sequence ID" value="SMY34531.1"/>
    <property type="molecule type" value="Genomic_DNA"/>
</dbReference>
<keyword evidence="1" id="KW-1133">Transmembrane helix</keyword>
<accession>A0A1Y6MH59</accession>
<organism evidence="2 3">
    <name type="scientific">Photobacterium malacitanum</name>
    <dbReference type="NCBI Taxonomy" id="2204294"/>
    <lineage>
        <taxon>Bacteria</taxon>
        <taxon>Pseudomonadati</taxon>
        <taxon>Pseudomonadota</taxon>
        <taxon>Gammaproteobacteria</taxon>
        <taxon>Vibrionales</taxon>
        <taxon>Vibrionaceae</taxon>
        <taxon>Photobacterium</taxon>
    </lineage>
</organism>
<evidence type="ECO:0000256" key="1">
    <source>
        <dbReference type="SAM" id="Phobius"/>
    </source>
</evidence>
<evidence type="ECO:0000313" key="2">
    <source>
        <dbReference type="EMBL" id="SMY34531.1"/>
    </source>
</evidence>
<gene>
    <name evidence="2" type="ORF">PMAL9190_01715</name>
</gene>
<sequence length="870" mass="97447">MKLTPNKHGLTATERIVITVVSIMILVLALPSISYFKTQLIHSGYVALSSTPTTKIHQLATDILHAPIRWLYANHQLPVIMVDIDYPEWKKLADNRQQAIEQGAIPAIRAQVNAKITFNNKSFNADVRLQGDLLDHVSSHQRWSLKVDLKKQHAILDSQRFALISPHVRVHQGPVLFAQTLRLAKFNIISPQYTPVKVIVNGDDWGVMYHEQGFGQDLLATYNRTEGMILRLDLNSQQIENNHVSRQLTPRVIQQKRISRKLELNYQRQLALTLLSGFINGDRSASDVFDSQLLGQYLATVDVWGAWHALTWNNWRWYYNPHTAKLEPIQSDVAISPSRHQLLIRPPSKTLLISKTMRADPEVERHYQAALQRLAALIKSGDLQQHLNTIQRAQRAMLDGSAPLTPWFDSSLLITQITCLQQQYHSHDCDSIKPLAAAYHLNMTAMQATPLWELASFYNHQQQLTITNPTQTPLYVQQLVGFNSANQPIAIEEANSQLPLELQPEQTLTLKLPHSIDSVEVSTATPTATLAKVRLIPHQFQAPFLPRPIKQPNLSDYPFIEVGDDYWKIPAGRWHIKHRLRTPANWQLMIDAGTELVFEPQAGIMVFGQLTINGTAASPVELSASNHQPWGGVVVFSTPTAVPSVLNHVNIADVGSPKQGLWRPRGAISFINTKIEINQMQIHHNHTEDALNIVNSEININHLTLSHILSDGFDCDFCRGSISNSRFDRIGARSGGDGIDVSGSTLTLTKLEFSHIRDKAISVGEQSQLTATNIAISDANIGLVGKDGSQINAFNIRGRNIHYYGLMSYRKKNLFGGTTVKVNNWQCTDCKNKVMAATGNSLVIDGQVVTPQKLNVSQLYNTIMKPDKPQ</sequence>
<dbReference type="AlphaFoldDB" id="A0A1Y6MH59"/>
<feature type="transmembrane region" description="Helical" evidence="1">
    <location>
        <begin position="16"/>
        <end position="36"/>
    </location>
</feature>
<dbReference type="SUPFAM" id="SSF51126">
    <property type="entry name" value="Pectin lyase-like"/>
    <property type="match status" value="1"/>
</dbReference>
<keyword evidence="3" id="KW-1185">Reference proteome</keyword>
<name>A0A1Y6MH59_9GAMM</name>
<dbReference type="Proteomes" id="UP000195963">
    <property type="component" value="Unassembled WGS sequence"/>
</dbReference>
<evidence type="ECO:0008006" key="4">
    <source>
        <dbReference type="Google" id="ProtNLM"/>
    </source>
</evidence>
<proteinExistence type="predicted"/>
<keyword evidence="1" id="KW-0472">Membrane</keyword>
<reference evidence="3" key="1">
    <citation type="submission" date="2017-06" db="EMBL/GenBank/DDBJ databases">
        <authorList>
            <person name="Rodrigo-Torres L."/>
            <person name="Arahal R.D."/>
            <person name="Lucena T."/>
        </authorList>
    </citation>
    <scope>NUCLEOTIDE SEQUENCE [LARGE SCALE GENOMIC DNA]</scope>
    <source>
        <strain evidence="3">CECT 9190</strain>
    </source>
</reference>
<evidence type="ECO:0000313" key="3">
    <source>
        <dbReference type="Proteomes" id="UP000195963"/>
    </source>
</evidence>
<dbReference type="RefSeq" id="WP_087844770.1">
    <property type="nucleotide sequence ID" value="NZ_FYAK01000002.1"/>
</dbReference>
<dbReference type="InterPro" id="IPR011050">
    <property type="entry name" value="Pectin_lyase_fold/virulence"/>
</dbReference>
<protein>
    <recommendedName>
        <fullName evidence="4">Right handed beta helix domain-containing protein</fullName>
    </recommendedName>
</protein>
<keyword evidence="1" id="KW-0812">Transmembrane</keyword>